<gene>
    <name evidence="2" type="ORF">Naga_102290g1</name>
</gene>
<reference evidence="2 3" key="1">
    <citation type="journal article" date="2014" name="Mol. Plant">
        <title>Chromosome Scale Genome Assembly and Transcriptome Profiling of Nannochloropsis gaditana in Nitrogen Depletion.</title>
        <authorList>
            <person name="Corteggiani Carpinelli E."/>
            <person name="Telatin A."/>
            <person name="Vitulo N."/>
            <person name="Forcato C."/>
            <person name="D'Angelo M."/>
            <person name="Schiavon R."/>
            <person name="Vezzi A."/>
            <person name="Giacometti G.M."/>
            <person name="Morosinotto T."/>
            <person name="Valle G."/>
        </authorList>
    </citation>
    <scope>NUCLEOTIDE SEQUENCE [LARGE SCALE GENOMIC DNA]</scope>
    <source>
        <strain evidence="2 3">B-31</strain>
    </source>
</reference>
<feature type="region of interest" description="Disordered" evidence="1">
    <location>
        <begin position="1"/>
        <end position="49"/>
    </location>
</feature>
<feature type="compositionally biased region" description="Gly residues" evidence="1">
    <location>
        <begin position="1"/>
        <end position="11"/>
    </location>
</feature>
<evidence type="ECO:0000256" key="1">
    <source>
        <dbReference type="SAM" id="MobiDB-lite"/>
    </source>
</evidence>
<dbReference type="Proteomes" id="UP000019335">
    <property type="component" value="Unassembled WGS sequence"/>
</dbReference>
<dbReference type="EMBL" id="AZIL01002994">
    <property type="protein sequence ID" value="EWM20554.1"/>
    <property type="molecule type" value="Genomic_DNA"/>
</dbReference>
<keyword evidence="3" id="KW-1185">Reference proteome</keyword>
<evidence type="ECO:0000313" key="3">
    <source>
        <dbReference type="Proteomes" id="UP000019335"/>
    </source>
</evidence>
<name>W7TI07_9STRA</name>
<accession>W7TI07</accession>
<protein>
    <submittedName>
        <fullName evidence="2">Uncharacterized protein</fullName>
    </submittedName>
</protein>
<sequence length="82" mass="9105">MHCVHGLGGKWGRSSPKRGRRRPGAFIPSRSMMSSRRTRHPSKKEMARSRRAAASLLKLKVSSRGSLMEWEGSDGGEVTSPR</sequence>
<proteinExistence type="predicted"/>
<evidence type="ECO:0000313" key="2">
    <source>
        <dbReference type="EMBL" id="EWM20554.1"/>
    </source>
</evidence>
<organism evidence="2 3">
    <name type="scientific">Nannochloropsis gaditana</name>
    <dbReference type="NCBI Taxonomy" id="72520"/>
    <lineage>
        <taxon>Eukaryota</taxon>
        <taxon>Sar</taxon>
        <taxon>Stramenopiles</taxon>
        <taxon>Ochrophyta</taxon>
        <taxon>Eustigmatophyceae</taxon>
        <taxon>Eustigmatales</taxon>
        <taxon>Monodopsidaceae</taxon>
        <taxon>Nannochloropsis</taxon>
    </lineage>
</organism>
<dbReference type="AlphaFoldDB" id="W7TI07"/>
<comment type="caution">
    <text evidence="2">The sequence shown here is derived from an EMBL/GenBank/DDBJ whole genome shotgun (WGS) entry which is preliminary data.</text>
</comment>